<protein>
    <recommendedName>
        <fullName evidence="3">DUF2255 family protein</fullName>
    </recommendedName>
</protein>
<dbReference type="AlphaFoldDB" id="A0A327YX06"/>
<keyword evidence="2" id="KW-1185">Reference proteome</keyword>
<proteinExistence type="predicted"/>
<accession>A0A327YX06</accession>
<dbReference type="Proteomes" id="UP000249341">
    <property type="component" value="Unassembled WGS sequence"/>
</dbReference>
<evidence type="ECO:0008006" key="3">
    <source>
        <dbReference type="Google" id="ProtNLM"/>
    </source>
</evidence>
<reference evidence="1 2" key="1">
    <citation type="submission" date="2018-06" db="EMBL/GenBank/DDBJ databases">
        <title>Genomic Encyclopedia of Type Strains, Phase III (KMG-III): the genomes of soil and plant-associated and newly described type strains.</title>
        <authorList>
            <person name="Whitman W."/>
        </authorList>
    </citation>
    <scope>NUCLEOTIDE SEQUENCE [LARGE SCALE GENOMIC DNA]</scope>
    <source>
        <strain evidence="1 2">CGMCC 4.7090</strain>
    </source>
</reference>
<evidence type="ECO:0000313" key="2">
    <source>
        <dbReference type="Proteomes" id="UP000249341"/>
    </source>
</evidence>
<sequence length="128" mass="14004">MNTEDPFRAAARSDEIRISSRRSDGTLRPYVPVWGVVVDGALFVRSQAGPNNGWYRRALASGTGRIRAQGAEIDVKFTRAGSTDNAAIDAAYRTKYRRYGNIDGIVGPALYDVTLRLDPIAANATQTR</sequence>
<comment type="caution">
    <text evidence="1">The sequence shown here is derived from an EMBL/GenBank/DDBJ whole genome shotgun (WGS) entry which is preliminary data.</text>
</comment>
<name>A0A327YX06_9ACTN</name>
<evidence type="ECO:0000313" key="1">
    <source>
        <dbReference type="EMBL" id="RAK26075.1"/>
    </source>
</evidence>
<dbReference type="RefSeq" id="WP_111654907.1">
    <property type="nucleotide sequence ID" value="NZ_JACHWI010000002.1"/>
</dbReference>
<dbReference type="InterPro" id="IPR016888">
    <property type="entry name" value="UCP028498"/>
</dbReference>
<gene>
    <name evidence="1" type="ORF">B0I29_129111</name>
</gene>
<dbReference type="OrthoDB" id="162563at2"/>
<dbReference type="EMBL" id="QLMJ01000029">
    <property type="protein sequence ID" value="RAK26075.1"/>
    <property type="molecule type" value="Genomic_DNA"/>
</dbReference>
<organism evidence="1 2">
    <name type="scientific">Actinoplanes lutulentus</name>
    <dbReference type="NCBI Taxonomy" id="1287878"/>
    <lineage>
        <taxon>Bacteria</taxon>
        <taxon>Bacillati</taxon>
        <taxon>Actinomycetota</taxon>
        <taxon>Actinomycetes</taxon>
        <taxon>Micromonosporales</taxon>
        <taxon>Micromonosporaceae</taxon>
        <taxon>Actinoplanes</taxon>
    </lineage>
</organism>
<dbReference type="Pfam" id="PF10012">
    <property type="entry name" value="DUF2255"/>
    <property type="match status" value="1"/>
</dbReference>